<dbReference type="RefSeq" id="WP_343762034.1">
    <property type="nucleotide sequence ID" value="NZ_BAAACG010000010.1"/>
</dbReference>
<keyword evidence="1" id="KW-0446">Lipid-binding</keyword>
<evidence type="ECO:0000256" key="1">
    <source>
        <dbReference type="ARBA" id="ARBA00023121"/>
    </source>
</evidence>
<gene>
    <name evidence="3" type="ORF">GCM10008906_25500</name>
</gene>
<dbReference type="NCBIfam" id="TIGR00762">
    <property type="entry name" value="DegV"/>
    <property type="match status" value="1"/>
</dbReference>
<dbReference type="Proteomes" id="UP001501510">
    <property type="component" value="Unassembled WGS sequence"/>
</dbReference>
<reference evidence="4" key="1">
    <citation type="journal article" date="2019" name="Int. J. Syst. Evol. Microbiol.">
        <title>The Global Catalogue of Microorganisms (GCM) 10K type strain sequencing project: providing services to taxonomists for standard genome sequencing and annotation.</title>
        <authorList>
            <consortium name="The Broad Institute Genomics Platform"/>
            <consortium name="The Broad Institute Genome Sequencing Center for Infectious Disease"/>
            <person name="Wu L."/>
            <person name="Ma J."/>
        </authorList>
    </citation>
    <scope>NUCLEOTIDE SEQUENCE [LARGE SCALE GENOMIC DNA]</scope>
    <source>
        <strain evidence="4">JCM 1407</strain>
    </source>
</reference>
<keyword evidence="2" id="KW-1133">Transmembrane helix</keyword>
<keyword evidence="2" id="KW-0812">Transmembrane</keyword>
<dbReference type="InterPro" id="IPR003797">
    <property type="entry name" value="DegV"/>
</dbReference>
<evidence type="ECO:0000313" key="4">
    <source>
        <dbReference type="Proteomes" id="UP001501510"/>
    </source>
</evidence>
<dbReference type="Gene3D" id="3.40.50.10170">
    <property type="match status" value="1"/>
</dbReference>
<dbReference type="EMBL" id="BAAACG010000010">
    <property type="protein sequence ID" value="GAA0742679.1"/>
    <property type="molecule type" value="Genomic_DNA"/>
</dbReference>
<accession>A0ABP3UYD9</accession>
<keyword evidence="2" id="KW-0472">Membrane</keyword>
<dbReference type="PANTHER" id="PTHR33434">
    <property type="entry name" value="DEGV DOMAIN-CONTAINING PROTEIN DR_1986-RELATED"/>
    <property type="match status" value="1"/>
</dbReference>
<sequence length="316" mass="35710">MIKIIGDSTCDLSKECIEKYDISLASLTINIEGKTYKDRVDIDPDEFYNVIEDLDQYPTTAMPSPSEYLDIINKAIKKGYTEILCICMSSGTSGSYQSAVIAKDYFFEDNPKSNIKIHIVDSKCMSHGSGWLILKSAKLKEKGVTFEELVDFNEAYKINVKHFLSVDDLDHLVKSGRLSNASAFVGKVLRLKPIMSMKKGKGAIVAKERGIKRVLRHYVDEFTKRNNKDITDFIIIGYTSDIKLAENLKHKINKETDFKGDIFIMQMGVAVGTHVGLGAISMFFVEKDHKKDSLLRNELIAKKNELLEKIPSYLKK</sequence>
<evidence type="ECO:0000256" key="2">
    <source>
        <dbReference type="SAM" id="Phobius"/>
    </source>
</evidence>
<evidence type="ECO:0000313" key="3">
    <source>
        <dbReference type="EMBL" id="GAA0742679.1"/>
    </source>
</evidence>
<dbReference type="PROSITE" id="PS51482">
    <property type="entry name" value="DEGV"/>
    <property type="match status" value="1"/>
</dbReference>
<proteinExistence type="predicted"/>
<dbReference type="PANTHER" id="PTHR33434:SF2">
    <property type="entry name" value="FATTY ACID-BINDING PROTEIN TM_1468"/>
    <property type="match status" value="1"/>
</dbReference>
<keyword evidence="4" id="KW-1185">Reference proteome</keyword>
<protein>
    <submittedName>
        <fullName evidence="3">DegV family protein</fullName>
    </submittedName>
</protein>
<dbReference type="Pfam" id="PF02645">
    <property type="entry name" value="DegV"/>
    <property type="match status" value="1"/>
</dbReference>
<feature type="transmembrane region" description="Helical" evidence="2">
    <location>
        <begin position="263"/>
        <end position="285"/>
    </location>
</feature>
<comment type="caution">
    <text evidence="3">The sequence shown here is derived from an EMBL/GenBank/DDBJ whole genome shotgun (WGS) entry which is preliminary data.</text>
</comment>
<dbReference type="Gene3D" id="3.30.1180.10">
    <property type="match status" value="1"/>
</dbReference>
<dbReference type="InterPro" id="IPR043168">
    <property type="entry name" value="DegV_C"/>
</dbReference>
<name>A0ABP3UYD9_9CLOT</name>
<dbReference type="SUPFAM" id="SSF82549">
    <property type="entry name" value="DAK1/DegV-like"/>
    <property type="match status" value="1"/>
</dbReference>
<organism evidence="3 4">
    <name type="scientific">Clostridium oceanicum</name>
    <dbReference type="NCBI Taxonomy" id="1543"/>
    <lineage>
        <taxon>Bacteria</taxon>
        <taxon>Bacillati</taxon>
        <taxon>Bacillota</taxon>
        <taxon>Clostridia</taxon>
        <taxon>Eubacteriales</taxon>
        <taxon>Clostridiaceae</taxon>
        <taxon>Clostridium</taxon>
    </lineage>
</organism>
<dbReference type="InterPro" id="IPR050270">
    <property type="entry name" value="DegV_domain_contain"/>
</dbReference>